<dbReference type="InterPro" id="IPR012340">
    <property type="entry name" value="NA-bd_OB-fold"/>
</dbReference>
<evidence type="ECO:0000259" key="14">
    <source>
        <dbReference type="PROSITE" id="PS50862"/>
    </source>
</evidence>
<dbReference type="PANTHER" id="PTHR22594:SF16">
    <property type="entry name" value="ASPARAGINE--TRNA LIGASE, CYTOPLASMIC"/>
    <property type="match status" value="1"/>
</dbReference>
<keyword evidence="12" id="KW-0175">Coiled coil</keyword>
<comment type="similarity">
    <text evidence="2">Belongs to the class-II aminoacyl-tRNA synthetase family.</text>
</comment>
<keyword evidence="7" id="KW-0067">ATP-binding</keyword>
<keyword evidence="4" id="KW-0963">Cytoplasm</keyword>
<comment type="catalytic activity">
    <reaction evidence="11">
        <text>tRNA(Asn) + L-asparagine + ATP = L-asparaginyl-tRNA(Asn) + AMP + diphosphate + H(+)</text>
        <dbReference type="Rhea" id="RHEA:11180"/>
        <dbReference type="Rhea" id="RHEA-COMP:9659"/>
        <dbReference type="Rhea" id="RHEA-COMP:9674"/>
        <dbReference type="ChEBI" id="CHEBI:15378"/>
        <dbReference type="ChEBI" id="CHEBI:30616"/>
        <dbReference type="ChEBI" id="CHEBI:33019"/>
        <dbReference type="ChEBI" id="CHEBI:58048"/>
        <dbReference type="ChEBI" id="CHEBI:78442"/>
        <dbReference type="ChEBI" id="CHEBI:78515"/>
        <dbReference type="ChEBI" id="CHEBI:456215"/>
        <dbReference type="EC" id="6.1.1.22"/>
    </reaction>
</comment>
<evidence type="ECO:0000313" key="15">
    <source>
        <dbReference type="EMBL" id="OCK82785.1"/>
    </source>
</evidence>
<sequence>MAEQTFYIDEDVGQDEHSQQGTESSPYKSLSFAVLQHGDSHKFLTRKSTTGEVAEGAVESSRLDWKPAAKAALKKAKNYAAQQQKKAAREQELVAQRSKEEADRKKIFDEAKKIVIEEDMSLPKAVKIKLDETDPKKVTLGNGTDVKGTRVRVFGRVHRERRQKDIMFITLRDGYGFMQVIFSGGLSKTYDALTLTRETSMEICGELREVPAGAHAPNSRELHADYFRIVGKAAGGDDAITNRVSRDTEHATLLDLRHLTLRGETASKVLIVRDAVEFAFNQVYKELRMRKVSPPALVQTQVEGGATLFKFRYYSEEAFLTQSSQLYLETCLPSMGDVYCIEKSFRAEKSLTRRHLAEYSHVEAELDFITFDDLLDHLEHVICRVLEVVMDDPTIAQHVKELNPEFKMPERPFMRMKYSDAIDWLVEHHIENEGMEPHKFGDDIAEAAERRMTDIINRPIFLTHFPAEIKAFYMQKDKDDPRVTESVDCLMPGVGEIVGGSMRMYDLDELMAAFKREEIDPATYYWYTDQRKYGTSPHGGYGLGLERFLAWLCKQHTVRDCCLYPRYFGRCAP</sequence>
<keyword evidence="6" id="KW-0547">Nucleotide-binding</keyword>
<dbReference type="InterPro" id="IPR004364">
    <property type="entry name" value="Aa-tRNA-synt_II"/>
</dbReference>
<dbReference type="AlphaFoldDB" id="A0A8E2EFD4"/>
<dbReference type="SUPFAM" id="SSF50249">
    <property type="entry name" value="Nucleic acid-binding proteins"/>
    <property type="match status" value="1"/>
</dbReference>
<dbReference type="Gene3D" id="2.40.50.140">
    <property type="entry name" value="Nucleic acid-binding proteins"/>
    <property type="match status" value="1"/>
</dbReference>
<keyword evidence="16" id="KW-1185">Reference proteome</keyword>
<feature type="region of interest" description="Disordered" evidence="13">
    <location>
        <begin position="1"/>
        <end position="27"/>
    </location>
</feature>
<evidence type="ECO:0000256" key="2">
    <source>
        <dbReference type="ARBA" id="ARBA00008226"/>
    </source>
</evidence>
<evidence type="ECO:0000256" key="11">
    <source>
        <dbReference type="ARBA" id="ARBA00047844"/>
    </source>
</evidence>
<dbReference type="GO" id="GO:0005737">
    <property type="term" value="C:cytoplasm"/>
    <property type="evidence" value="ECO:0007669"/>
    <property type="project" value="UniProtKB-SubCell"/>
</dbReference>
<evidence type="ECO:0000256" key="5">
    <source>
        <dbReference type="ARBA" id="ARBA00022598"/>
    </source>
</evidence>
<dbReference type="Pfam" id="PF01336">
    <property type="entry name" value="tRNA_anti-codon"/>
    <property type="match status" value="1"/>
</dbReference>
<dbReference type="GO" id="GO:0003676">
    <property type="term" value="F:nucleic acid binding"/>
    <property type="evidence" value="ECO:0007669"/>
    <property type="project" value="InterPro"/>
</dbReference>
<dbReference type="InterPro" id="IPR004522">
    <property type="entry name" value="Asn-tRNA-ligase"/>
</dbReference>
<comment type="subcellular location">
    <subcellularLocation>
        <location evidence="1">Cytoplasm</location>
    </subcellularLocation>
</comment>
<dbReference type="GO" id="GO:0004816">
    <property type="term" value="F:asparagine-tRNA ligase activity"/>
    <property type="evidence" value="ECO:0007669"/>
    <property type="project" value="UniProtKB-EC"/>
</dbReference>
<dbReference type="GO" id="GO:0005524">
    <property type="term" value="F:ATP binding"/>
    <property type="evidence" value="ECO:0007669"/>
    <property type="project" value="UniProtKB-KW"/>
</dbReference>
<accession>A0A8E2EFD4</accession>
<dbReference type="CDD" id="cd04323">
    <property type="entry name" value="AsnRS_cyto_like_N"/>
    <property type="match status" value="1"/>
</dbReference>
<evidence type="ECO:0000256" key="7">
    <source>
        <dbReference type="ARBA" id="ARBA00022840"/>
    </source>
</evidence>
<dbReference type="PRINTS" id="PR01042">
    <property type="entry name" value="TRNASYNTHASP"/>
</dbReference>
<evidence type="ECO:0000256" key="1">
    <source>
        <dbReference type="ARBA" id="ARBA00004496"/>
    </source>
</evidence>
<dbReference type="EC" id="6.1.1.22" evidence="3"/>
<dbReference type="CDD" id="cd00776">
    <property type="entry name" value="AsxRS_core"/>
    <property type="match status" value="1"/>
</dbReference>
<reference evidence="15 16" key="1">
    <citation type="journal article" date="2016" name="Nat. Commun.">
        <title>Ectomycorrhizal ecology is imprinted in the genome of the dominant symbiotic fungus Cenococcum geophilum.</title>
        <authorList>
            <consortium name="DOE Joint Genome Institute"/>
            <person name="Peter M."/>
            <person name="Kohler A."/>
            <person name="Ohm R.A."/>
            <person name="Kuo A."/>
            <person name="Krutzmann J."/>
            <person name="Morin E."/>
            <person name="Arend M."/>
            <person name="Barry K.W."/>
            <person name="Binder M."/>
            <person name="Choi C."/>
            <person name="Clum A."/>
            <person name="Copeland A."/>
            <person name="Grisel N."/>
            <person name="Haridas S."/>
            <person name="Kipfer T."/>
            <person name="LaButti K."/>
            <person name="Lindquist E."/>
            <person name="Lipzen A."/>
            <person name="Maire R."/>
            <person name="Meier B."/>
            <person name="Mihaltcheva S."/>
            <person name="Molinier V."/>
            <person name="Murat C."/>
            <person name="Poggeler S."/>
            <person name="Quandt C.A."/>
            <person name="Sperisen C."/>
            <person name="Tritt A."/>
            <person name="Tisserant E."/>
            <person name="Crous P.W."/>
            <person name="Henrissat B."/>
            <person name="Nehls U."/>
            <person name="Egli S."/>
            <person name="Spatafora J.W."/>
            <person name="Grigoriev I.V."/>
            <person name="Martin F.M."/>
        </authorList>
    </citation>
    <scope>NUCLEOTIDE SEQUENCE [LARGE SCALE GENOMIC DNA]</scope>
    <source>
        <strain evidence="15 16">CBS 459.81</strain>
    </source>
</reference>
<name>A0A8E2EFD4_9PEZI</name>
<dbReference type="InterPro" id="IPR006195">
    <property type="entry name" value="aa-tRNA-synth_II"/>
</dbReference>
<dbReference type="PANTHER" id="PTHR22594">
    <property type="entry name" value="ASPARTYL/LYSYL-TRNA SYNTHETASE"/>
    <property type="match status" value="1"/>
</dbReference>
<evidence type="ECO:0000256" key="12">
    <source>
        <dbReference type="SAM" id="Coils"/>
    </source>
</evidence>
<dbReference type="Proteomes" id="UP000250266">
    <property type="component" value="Unassembled WGS sequence"/>
</dbReference>
<evidence type="ECO:0000256" key="6">
    <source>
        <dbReference type="ARBA" id="ARBA00022741"/>
    </source>
</evidence>
<feature type="coiled-coil region" evidence="12">
    <location>
        <begin position="73"/>
        <end position="101"/>
    </location>
</feature>
<feature type="domain" description="Aminoacyl-transfer RNA synthetases class-II family profile" evidence="14">
    <location>
        <begin position="272"/>
        <end position="573"/>
    </location>
</feature>
<dbReference type="InterPro" id="IPR048952">
    <property type="entry name" value="AsnRS_N"/>
</dbReference>
<dbReference type="Gene3D" id="3.30.930.10">
    <property type="entry name" value="Bira Bifunctional Protein, Domain 2"/>
    <property type="match status" value="1"/>
</dbReference>
<keyword evidence="9 15" id="KW-0030">Aminoacyl-tRNA synthetase</keyword>
<dbReference type="SUPFAM" id="SSF55681">
    <property type="entry name" value="Class II aaRS and biotin synthetases"/>
    <property type="match status" value="1"/>
</dbReference>
<protein>
    <recommendedName>
        <fullName evidence="3">asparagine--tRNA ligase</fullName>
        <ecNumber evidence="3">6.1.1.22</ecNumber>
    </recommendedName>
    <alternativeName>
        <fullName evidence="10">Asparaginyl-tRNA synthetase</fullName>
    </alternativeName>
</protein>
<evidence type="ECO:0000313" key="16">
    <source>
        <dbReference type="Proteomes" id="UP000250266"/>
    </source>
</evidence>
<dbReference type="GO" id="GO:0006421">
    <property type="term" value="P:asparaginyl-tRNA aminoacylation"/>
    <property type="evidence" value="ECO:0007669"/>
    <property type="project" value="InterPro"/>
</dbReference>
<evidence type="ECO:0000256" key="9">
    <source>
        <dbReference type="ARBA" id="ARBA00023146"/>
    </source>
</evidence>
<evidence type="ECO:0000256" key="10">
    <source>
        <dbReference type="ARBA" id="ARBA00029886"/>
    </source>
</evidence>
<dbReference type="OrthoDB" id="1931232at2759"/>
<organism evidence="15 16">
    <name type="scientific">Lepidopterella palustris CBS 459.81</name>
    <dbReference type="NCBI Taxonomy" id="1314670"/>
    <lineage>
        <taxon>Eukaryota</taxon>
        <taxon>Fungi</taxon>
        <taxon>Dikarya</taxon>
        <taxon>Ascomycota</taxon>
        <taxon>Pezizomycotina</taxon>
        <taxon>Dothideomycetes</taxon>
        <taxon>Pleosporomycetidae</taxon>
        <taxon>Mytilinidiales</taxon>
        <taxon>Argynnaceae</taxon>
        <taxon>Lepidopterella</taxon>
    </lineage>
</organism>
<evidence type="ECO:0000256" key="3">
    <source>
        <dbReference type="ARBA" id="ARBA00012816"/>
    </source>
</evidence>
<proteinExistence type="inferred from homology"/>
<dbReference type="Gene3D" id="3.30.1910.20">
    <property type="entry name" value="asparaginyl-tRNA synthetase, N-terminal domain"/>
    <property type="match status" value="1"/>
</dbReference>
<evidence type="ECO:0000256" key="4">
    <source>
        <dbReference type="ARBA" id="ARBA00022490"/>
    </source>
</evidence>
<dbReference type="InterPro" id="IPR002312">
    <property type="entry name" value="Asp/Asn-tRNA-synth_IIb"/>
</dbReference>
<dbReference type="NCBIfam" id="TIGR00457">
    <property type="entry name" value="asnS"/>
    <property type="match status" value="1"/>
</dbReference>
<evidence type="ECO:0000256" key="8">
    <source>
        <dbReference type="ARBA" id="ARBA00022917"/>
    </source>
</evidence>
<keyword evidence="5" id="KW-0436">Ligase</keyword>
<dbReference type="Pfam" id="PF00152">
    <property type="entry name" value="tRNA-synt_2"/>
    <property type="match status" value="1"/>
</dbReference>
<evidence type="ECO:0000256" key="13">
    <source>
        <dbReference type="SAM" id="MobiDB-lite"/>
    </source>
</evidence>
<dbReference type="InterPro" id="IPR004365">
    <property type="entry name" value="NA-bd_OB_tRNA"/>
</dbReference>
<dbReference type="Pfam" id="PF20917">
    <property type="entry name" value="AsnRS_N"/>
    <property type="match status" value="1"/>
</dbReference>
<dbReference type="PROSITE" id="PS50862">
    <property type="entry name" value="AA_TRNA_LIGASE_II"/>
    <property type="match status" value="1"/>
</dbReference>
<keyword evidence="8" id="KW-0648">Protein biosynthesis</keyword>
<dbReference type="InterPro" id="IPR045864">
    <property type="entry name" value="aa-tRNA-synth_II/BPL/LPL"/>
</dbReference>
<gene>
    <name evidence="15" type="ORF">K432DRAFT_380104</name>
</gene>
<dbReference type="EMBL" id="KV744878">
    <property type="protein sequence ID" value="OCK82785.1"/>
    <property type="molecule type" value="Genomic_DNA"/>
</dbReference>